<dbReference type="STRING" id="1618446.UV61_C0001G0021"/>
<accession>A0A0G1CQ17</accession>
<gene>
    <name evidence="1" type="ORF">UV61_C0001G0021</name>
</gene>
<dbReference type="EMBL" id="LCFD01000001">
    <property type="protein sequence ID" value="KKS87614.1"/>
    <property type="molecule type" value="Genomic_DNA"/>
</dbReference>
<dbReference type="AlphaFoldDB" id="A0A0G1CQ17"/>
<evidence type="ECO:0000313" key="2">
    <source>
        <dbReference type="Proteomes" id="UP000034050"/>
    </source>
</evidence>
<dbReference type="SUPFAM" id="SSF69304">
    <property type="entry name" value="Tricorn protease N-terminal domain"/>
    <property type="match status" value="1"/>
</dbReference>
<dbReference type="Proteomes" id="UP000034050">
    <property type="component" value="Unassembled WGS sequence"/>
</dbReference>
<dbReference type="InterPro" id="IPR015943">
    <property type="entry name" value="WD40/YVTN_repeat-like_dom_sf"/>
</dbReference>
<dbReference type="PANTHER" id="PTHR36842">
    <property type="entry name" value="PROTEIN TOLB HOMOLOG"/>
    <property type="match status" value="1"/>
</dbReference>
<proteinExistence type="predicted"/>
<dbReference type="PANTHER" id="PTHR36842:SF1">
    <property type="entry name" value="PROTEIN TOLB"/>
    <property type="match status" value="1"/>
</dbReference>
<dbReference type="Gene3D" id="2.130.10.10">
    <property type="entry name" value="YVTN repeat-like/Quinoprotein amine dehydrogenase"/>
    <property type="match status" value="1"/>
</dbReference>
<organism evidence="1 2">
    <name type="scientific">Candidatus Gottesmanbacteria bacterium GW2011_GWB1_43_11</name>
    <dbReference type="NCBI Taxonomy" id="1618446"/>
    <lineage>
        <taxon>Bacteria</taxon>
        <taxon>Candidatus Gottesmaniibacteriota</taxon>
    </lineage>
</organism>
<reference evidence="1 2" key="1">
    <citation type="journal article" date="2015" name="Nature">
        <title>rRNA introns, odd ribosomes, and small enigmatic genomes across a large radiation of phyla.</title>
        <authorList>
            <person name="Brown C.T."/>
            <person name="Hug L.A."/>
            <person name="Thomas B.C."/>
            <person name="Sharon I."/>
            <person name="Castelle C.J."/>
            <person name="Singh A."/>
            <person name="Wilkins M.J."/>
            <person name="Williams K.H."/>
            <person name="Banfield J.F."/>
        </authorList>
    </citation>
    <scope>NUCLEOTIDE SEQUENCE [LARGE SCALE GENOMIC DNA]</scope>
</reference>
<sequence>MKNGLRFISLLLLLSFLFLTVKLDIAFAATVDLLQLTSSGNREDWPMIYKNTVYWSDGFGEIHGYDFKTTQESLLAKVGDQLPADFFAPTAYDGRYLVYNTYTEARGYNVHAYDMKRKKDIAITDEVGSNTATDYDEDTVVYIEGGACGKLHAYDLKRRRDTLITETACGPAKISGNIVVWGYAAPGGSNIYGYDLRRNRQFDVATGDGFQEAPDIYENTVVWIQYGDIEGRSDVYMKNLRRGTETLLHSSSEYNMSWPSISKSYVVWGKNTVPHVAGIEGVDLKTHEVFEIQEQGPHQNGNMSPVIRKYRSLDGLANG</sequence>
<evidence type="ECO:0000313" key="1">
    <source>
        <dbReference type="EMBL" id="KKS87614.1"/>
    </source>
</evidence>
<protein>
    <submittedName>
        <fullName evidence="1">Periplasmic component of the Tol biopolymer transport system-like protein</fullName>
    </submittedName>
</protein>
<name>A0A0G1CQ17_9BACT</name>
<comment type="caution">
    <text evidence="1">The sequence shown here is derived from an EMBL/GenBank/DDBJ whole genome shotgun (WGS) entry which is preliminary data.</text>
</comment>